<comment type="function">
    <text evidence="16">NQR complex catalyzes the reduction of ubiquinone-1 to ubiquinol by two successive reactions, coupled with the transport of Na(+) ions from the cytoplasm to the periplasm. NqrA to NqrE are probably involved in the second step, the conversion of ubisemiquinone to ubiquinol.</text>
</comment>
<sequence>MGDWNPIRLWRSILALPNESRTKTIAVAFLVSIICAAMVTGATVILRPIQAQNRAMEQQARLETLLAEIPGLSEILANSEGSALSTVVVDLRRAEASTEVTPATLETAMADTANWTELSPQEDIAGLGSRADLKQIYLLRGPDDGVKLAILPISGTGYGGPIEAMIAIGDNMTTVSALAIMSHSETPGLGARIDEPAWRQQFVGKPIADETGTPRLSVARGRATTEFEVDAITGATRTNNAITRMLQFWLGPRGYGPTLDAIRRGDF</sequence>
<keyword evidence="10 16" id="KW-0520">NAD</keyword>
<dbReference type="RefSeq" id="WP_198476235.1">
    <property type="nucleotide sequence ID" value="NZ_JADGMQ010000005.1"/>
</dbReference>
<evidence type="ECO:0000256" key="3">
    <source>
        <dbReference type="ARBA" id="ARBA00022519"/>
    </source>
</evidence>
<dbReference type="Proteomes" id="UP000601789">
    <property type="component" value="Unassembled WGS sequence"/>
</dbReference>
<comment type="similarity">
    <text evidence="16 17">Belongs to the NqrC family.</text>
</comment>
<keyword evidence="15 16" id="KW-0739">Sodium transport</keyword>
<evidence type="ECO:0000256" key="8">
    <source>
        <dbReference type="ARBA" id="ARBA00022967"/>
    </source>
</evidence>
<evidence type="ECO:0000256" key="4">
    <source>
        <dbReference type="ARBA" id="ARBA00022553"/>
    </source>
</evidence>
<accession>A0ABS0SDM8</accession>
<keyword evidence="14 16" id="KW-0472">Membrane</keyword>
<dbReference type="PIRSF" id="PIRSF009437">
    <property type="entry name" value="NQR-1_subunit_C"/>
    <property type="match status" value="1"/>
</dbReference>
<comment type="subcellular location">
    <subcellularLocation>
        <location evidence="16">Cell membrane</location>
        <topology evidence="16">Single-pass membrane protein</topology>
    </subcellularLocation>
</comment>
<comment type="caution">
    <text evidence="16">Lacks conserved residue(s) required for the propagation of feature annotation.</text>
</comment>
<dbReference type="PANTHER" id="PTHR37838:SF1">
    <property type="entry name" value="NA(+)-TRANSLOCATING NADH-QUINONE REDUCTASE SUBUNIT C"/>
    <property type="match status" value="1"/>
</dbReference>
<keyword evidence="3" id="KW-0997">Cell inner membrane</keyword>
<evidence type="ECO:0000256" key="12">
    <source>
        <dbReference type="ARBA" id="ARBA00023065"/>
    </source>
</evidence>
<evidence type="ECO:0000256" key="13">
    <source>
        <dbReference type="ARBA" id="ARBA00023075"/>
    </source>
</evidence>
<evidence type="ECO:0000256" key="15">
    <source>
        <dbReference type="ARBA" id="ARBA00023201"/>
    </source>
</evidence>
<protein>
    <recommendedName>
        <fullName evidence="16 17">Na(+)-translocating NADH-quinone reductase subunit C</fullName>
        <shortName evidence="16 17">Na(+)-NQR subunit C</shortName>
        <shortName evidence="16 17">Na(+)-translocating NQR subunit C</shortName>
        <ecNumber evidence="16 17">7.2.1.1</ecNumber>
    </recommendedName>
    <alternativeName>
        <fullName evidence="16 17">NQR complex subunit C</fullName>
    </alternativeName>
    <alternativeName>
        <fullName evidence="16 17">NQR-1 subunit C</fullName>
    </alternativeName>
</protein>
<evidence type="ECO:0000256" key="2">
    <source>
        <dbReference type="ARBA" id="ARBA00022475"/>
    </source>
</evidence>
<evidence type="ECO:0000256" key="1">
    <source>
        <dbReference type="ARBA" id="ARBA00022448"/>
    </source>
</evidence>
<feature type="transmembrane region" description="Helical" evidence="16">
    <location>
        <begin position="25"/>
        <end position="46"/>
    </location>
</feature>
<evidence type="ECO:0000256" key="6">
    <source>
        <dbReference type="ARBA" id="ARBA00022643"/>
    </source>
</evidence>
<dbReference type="EC" id="7.2.1.1" evidence="16 17"/>
<comment type="cofactor">
    <cofactor evidence="16 17">
        <name>FMN</name>
        <dbReference type="ChEBI" id="CHEBI:58210"/>
    </cofactor>
</comment>
<keyword evidence="13 16" id="KW-0830">Ubiquinone</keyword>
<dbReference type="SMART" id="SM00900">
    <property type="entry name" value="FMN_bind"/>
    <property type="match status" value="1"/>
</dbReference>
<keyword evidence="9 16" id="KW-1133">Transmembrane helix</keyword>
<proteinExistence type="inferred from homology"/>
<evidence type="ECO:0000256" key="9">
    <source>
        <dbReference type="ARBA" id="ARBA00022989"/>
    </source>
</evidence>
<dbReference type="PANTHER" id="PTHR37838">
    <property type="entry name" value="NA(+)-TRANSLOCATING NADH-QUINONE REDUCTASE SUBUNIT C"/>
    <property type="match status" value="1"/>
</dbReference>
<gene>
    <name evidence="16" type="primary">nqrC</name>
    <name evidence="19" type="ORF">IOD40_09110</name>
</gene>
<evidence type="ECO:0000256" key="11">
    <source>
        <dbReference type="ARBA" id="ARBA00023053"/>
    </source>
</evidence>
<feature type="domain" description="FMN-binding" evidence="18">
    <location>
        <begin position="157"/>
        <end position="253"/>
    </location>
</feature>
<keyword evidence="5 16" id="KW-0285">Flavoprotein</keyword>
<keyword evidence="8 16" id="KW-1278">Translocase</keyword>
<dbReference type="HAMAP" id="MF_00427">
    <property type="entry name" value="NqrC"/>
    <property type="match status" value="1"/>
</dbReference>
<dbReference type="InterPro" id="IPR010204">
    <property type="entry name" value="NqrC"/>
</dbReference>
<evidence type="ECO:0000256" key="5">
    <source>
        <dbReference type="ARBA" id="ARBA00022630"/>
    </source>
</evidence>
<keyword evidence="7 16" id="KW-0812">Transmembrane</keyword>
<evidence type="ECO:0000313" key="19">
    <source>
        <dbReference type="EMBL" id="MBI1620816.1"/>
    </source>
</evidence>
<keyword evidence="2 16" id="KW-1003">Cell membrane</keyword>
<evidence type="ECO:0000256" key="14">
    <source>
        <dbReference type="ARBA" id="ARBA00023136"/>
    </source>
</evidence>
<name>A0ABS0SDM8_9HYPH</name>
<keyword evidence="12 16" id="KW-0406">Ion transport</keyword>
<comment type="catalytic activity">
    <reaction evidence="16 17">
        <text>a ubiquinone + n Na(+)(in) + NADH + H(+) = a ubiquinol + n Na(+)(out) + NAD(+)</text>
        <dbReference type="Rhea" id="RHEA:47748"/>
        <dbReference type="Rhea" id="RHEA-COMP:9565"/>
        <dbReference type="Rhea" id="RHEA-COMP:9566"/>
        <dbReference type="ChEBI" id="CHEBI:15378"/>
        <dbReference type="ChEBI" id="CHEBI:16389"/>
        <dbReference type="ChEBI" id="CHEBI:17976"/>
        <dbReference type="ChEBI" id="CHEBI:29101"/>
        <dbReference type="ChEBI" id="CHEBI:57540"/>
        <dbReference type="ChEBI" id="CHEBI:57945"/>
        <dbReference type="EC" id="7.2.1.1"/>
    </reaction>
</comment>
<keyword evidence="11 16" id="KW-0915">Sodium</keyword>
<comment type="subunit">
    <text evidence="16 17">Composed of six subunits; NqrA, NqrB, NqrC, NqrD, NqrE and NqrF.</text>
</comment>
<evidence type="ECO:0000259" key="18">
    <source>
        <dbReference type="SMART" id="SM00900"/>
    </source>
</evidence>
<keyword evidence="1 16" id="KW-0813">Transport</keyword>
<evidence type="ECO:0000256" key="10">
    <source>
        <dbReference type="ARBA" id="ARBA00023027"/>
    </source>
</evidence>
<comment type="caution">
    <text evidence="19">The sequence shown here is derived from an EMBL/GenBank/DDBJ whole genome shotgun (WGS) entry which is preliminary data.</text>
</comment>
<evidence type="ECO:0000256" key="16">
    <source>
        <dbReference type="HAMAP-Rule" id="MF_00427"/>
    </source>
</evidence>
<organism evidence="19 20">
    <name type="scientific">Aquamicrobium zhengzhouense</name>
    <dbReference type="NCBI Taxonomy" id="2781738"/>
    <lineage>
        <taxon>Bacteria</taxon>
        <taxon>Pseudomonadati</taxon>
        <taxon>Pseudomonadota</taxon>
        <taxon>Alphaproteobacteria</taxon>
        <taxon>Hyphomicrobiales</taxon>
        <taxon>Phyllobacteriaceae</taxon>
        <taxon>Aquamicrobium</taxon>
    </lineage>
</organism>
<evidence type="ECO:0000313" key="20">
    <source>
        <dbReference type="Proteomes" id="UP000601789"/>
    </source>
</evidence>
<keyword evidence="6 16" id="KW-0288">FMN</keyword>
<feature type="modified residue" description="FMN phosphoryl threonine" evidence="16">
    <location>
        <position position="236"/>
    </location>
</feature>
<keyword evidence="4 16" id="KW-0597">Phosphoprotein</keyword>
<evidence type="ECO:0000256" key="7">
    <source>
        <dbReference type="ARBA" id="ARBA00022692"/>
    </source>
</evidence>
<keyword evidence="20" id="KW-1185">Reference proteome</keyword>
<dbReference type="InterPro" id="IPR007329">
    <property type="entry name" value="FMN-bd"/>
</dbReference>
<reference evidence="19 20" key="1">
    <citation type="submission" date="2020-10" db="EMBL/GenBank/DDBJ databases">
        <title>Aquamicrobium zhengzhouensis sp. nov., a exopolysaccharide producing bacterium isolated from farmland soil.</title>
        <authorList>
            <person name="Wang X."/>
        </authorList>
    </citation>
    <scope>NUCLEOTIDE SEQUENCE [LARGE SCALE GENOMIC DNA]</scope>
    <source>
        <strain evidence="20">cd-1</strain>
    </source>
</reference>
<dbReference type="EMBL" id="JADGMQ010000005">
    <property type="protein sequence ID" value="MBI1620816.1"/>
    <property type="molecule type" value="Genomic_DNA"/>
</dbReference>
<evidence type="ECO:0000256" key="17">
    <source>
        <dbReference type="PIRNR" id="PIRNR009437"/>
    </source>
</evidence>
<dbReference type="Pfam" id="PF04205">
    <property type="entry name" value="FMN_bind"/>
    <property type="match status" value="1"/>
</dbReference>